<keyword evidence="3" id="KW-1185">Reference proteome</keyword>
<dbReference type="NCBIfam" id="TIGR02523">
    <property type="entry name" value="type_IV_pilV"/>
    <property type="match status" value="1"/>
</dbReference>
<dbReference type="EMBL" id="BMXY01000001">
    <property type="protein sequence ID" value="GGZ54501.1"/>
    <property type="molecule type" value="Genomic_DNA"/>
</dbReference>
<dbReference type="NCBIfam" id="TIGR02532">
    <property type="entry name" value="IV_pilin_GFxxxE"/>
    <property type="match status" value="1"/>
</dbReference>
<dbReference type="Proteomes" id="UP000643403">
    <property type="component" value="Unassembled WGS sequence"/>
</dbReference>
<dbReference type="InterPro" id="IPR013362">
    <property type="entry name" value="Pilus_4_PilV"/>
</dbReference>
<accession>A0ABQ3BQJ3</accession>
<proteinExistence type="predicted"/>
<dbReference type="InterPro" id="IPR012902">
    <property type="entry name" value="N_methyl_site"/>
</dbReference>
<dbReference type="RefSeq" id="WP_189446723.1">
    <property type="nucleotide sequence ID" value="NZ_BMXY01000001.1"/>
</dbReference>
<reference evidence="3" key="1">
    <citation type="journal article" date="2019" name="Int. J. Syst. Evol. Microbiol.">
        <title>The Global Catalogue of Microorganisms (GCM) 10K type strain sequencing project: providing services to taxonomists for standard genome sequencing and annotation.</title>
        <authorList>
            <consortium name="The Broad Institute Genomics Platform"/>
            <consortium name="The Broad Institute Genome Sequencing Center for Infectious Disease"/>
            <person name="Wu L."/>
            <person name="Ma J."/>
        </authorList>
    </citation>
    <scope>NUCLEOTIDE SEQUENCE [LARGE SCALE GENOMIC DNA]</scope>
    <source>
        <strain evidence="3">KCTC 22558</strain>
    </source>
</reference>
<name>A0ABQ3BQJ3_9GAMM</name>
<sequence>MQLTGKIRRSGGARKEAGFSLIEVLISILVLAIGLLGFALTQTMSVRFATGANQRTQATNLAYDLIDQMRANRIVAMQYQSASFAAGSVNSATCARPATGATTVAGNITRWQCQAARALGPAAAANVQVNNGQVTVRISWGEERWTAGAPATSFETRSRL</sequence>
<keyword evidence="1" id="KW-0812">Transmembrane</keyword>
<protein>
    <submittedName>
        <fullName evidence="2">Type IV pilus modification protein PilV</fullName>
    </submittedName>
</protein>
<keyword evidence="1" id="KW-1133">Transmembrane helix</keyword>
<evidence type="ECO:0000256" key="1">
    <source>
        <dbReference type="SAM" id="Phobius"/>
    </source>
</evidence>
<evidence type="ECO:0000313" key="2">
    <source>
        <dbReference type="EMBL" id="GGZ54501.1"/>
    </source>
</evidence>
<feature type="transmembrane region" description="Helical" evidence="1">
    <location>
        <begin position="21"/>
        <end position="40"/>
    </location>
</feature>
<gene>
    <name evidence="2" type="primary">pilV</name>
    <name evidence="2" type="ORF">GCM10008101_04710</name>
</gene>
<dbReference type="Pfam" id="PF07963">
    <property type="entry name" value="N_methyl"/>
    <property type="match status" value="1"/>
</dbReference>
<evidence type="ECO:0000313" key="3">
    <source>
        <dbReference type="Proteomes" id="UP000643403"/>
    </source>
</evidence>
<organism evidence="2 3">
    <name type="scientific">Cognatilysobacter xinjiangensis</name>
    <dbReference type="NCBI Taxonomy" id="546892"/>
    <lineage>
        <taxon>Bacteria</taxon>
        <taxon>Pseudomonadati</taxon>
        <taxon>Pseudomonadota</taxon>
        <taxon>Gammaproteobacteria</taxon>
        <taxon>Lysobacterales</taxon>
        <taxon>Lysobacteraceae</taxon>
        <taxon>Cognatilysobacter</taxon>
    </lineage>
</organism>
<keyword evidence="1" id="KW-0472">Membrane</keyword>
<comment type="caution">
    <text evidence="2">The sequence shown here is derived from an EMBL/GenBank/DDBJ whole genome shotgun (WGS) entry which is preliminary data.</text>
</comment>